<evidence type="ECO:0000259" key="1">
    <source>
        <dbReference type="Pfam" id="PF08268"/>
    </source>
</evidence>
<dbReference type="AlphaFoldDB" id="A0A1U7XT73"/>
<dbReference type="KEGG" id="nsy:104240932"/>
<gene>
    <name evidence="3" type="primary">LOC104240932</name>
</gene>
<sequence>MFIYDSLLNDRLILNNPFTGDYKKLPKFIEFEEQQVISGFGFHPITKEYKAIKIVYYSNTYSIPSKIRNVEVWMLCRSDVQIFSLSRSKCRSIGEVHYFLDTKSTGVLVKGRLHWLSKRRRQNGHFERSIVSLDLDDERFGQVPRPNFSFNQLDRSAYHLAVIGGCLSAV</sequence>
<reference evidence="3" key="2">
    <citation type="submission" date="2025-08" db="UniProtKB">
        <authorList>
            <consortium name="RefSeq"/>
        </authorList>
    </citation>
    <scope>IDENTIFICATION</scope>
    <source>
        <tissue evidence="3">Leaf</tissue>
    </source>
</reference>
<dbReference type="Pfam" id="PF08268">
    <property type="entry name" value="FBA_3"/>
    <property type="match status" value="1"/>
</dbReference>
<evidence type="ECO:0000313" key="3">
    <source>
        <dbReference type="RefSeq" id="XP_009794138.1"/>
    </source>
</evidence>
<dbReference type="InterPro" id="IPR050796">
    <property type="entry name" value="SCF_F-box_component"/>
</dbReference>
<reference evidence="2" key="1">
    <citation type="journal article" date="2013" name="Genome Biol.">
        <title>Reference genomes and transcriptomes of Nicotiana sylvestris and Nicotiana tomentosiformis.</title>
        <authorList>
            <person name="Sierro N."/>
            <person name="Battey J.N."/>
            <person name="Ouadi S."/>
            <person name="Bovet L."/>
            <person name="Goepfert S."/>
            <person name="Bakaher N."/>
            <person name="Peitsch M.C."/>
            <person name="Ivanov N.V."/>
        </authorList>
    </citation>
    <scope>NUCLEOTIDE SEQUENCE [LARGE SCALE GENOMIC DNA]</scope>
</reference>
<dbReference type="Proteomes" id="UP000189701">
    <property type="component" value="Unplaced"/>
</dbReference>
<proteinExistence type="predicted"/>
<evidence type="ECO:0000313" key="2">
    <source>
        <dbReference type="Proteomes" id="UP000189701"/>
    </source>
</evidence>
<dbReference type="InterPro" id="IPR013187">
    <property type="entry name" value="F-box-assoc_dom_typ3"/>
</dbReference>
<name>A0A1U7XT73_NICSY</name>
<protein>
    <submittedName>
        <fullName evidence="3">F-box protein At3g07870-like</fullName>
    </submittedName>
</protein>
<dbReference type="InterPro" id="IPR017451">
    <property type="entry name" value="F-box-assoc_interact_dom"/>
</dbReference>
<feature type="domain" description="F-box associated beta-propeller type 3" evidence="1">
    <location>
        <begin position="12"/>
        <end position="151"/>
    </location>
</feature>
<dbReference type="eggNOG" id="ENOG502QS4I">
    <property type="taxonomic scope" value="Eukaryota"/>
</dbReference>
<dbReference type="NCBIfam" id="TIGR01640">
    <property type="entry name" value="F_box_assoc_1"/>
    <property type="match status" value="1"/>
</dbReference>
<organism evidence="2 3">
    <name type="scientific">Nicotiana sylvestris</name>
    <name type="common">Wood tobacco</name>
    <name type="synonym">South American tobacco</name>
    <dbReference type="NCBI Taxonomy" id="4096"/>
    <lineage>
        <taxon>Eukaryota</taxon>
        <taxon>Viridiplantae</taxon>
        <taxon>Streptophyta</taxon>
        <taxon>Embryophyta</taxon>
        <taxon>Tracheophyta</taxon>
        <taxon>Spermatophyta</taxon>
        <taxon>Magnoliopsida</taxon>
        <taxon>eudicotyledons</taxon>
        <taxon>Gunneridae</taxon>
        <taxon>Pentapetalae</taxon>
        <taxon>asterids</taxon>
        <taxon>lamiids</taxon>
        <taxon>Solanales</taxon>
        <taxon>Solanaceae</taxon>
        <taxon>Nicotianoideae</taxon>
        <taxon>Nicotianeae</taxon>
        <taxon>Nicotiana</taxon>
    </lineage>
</organism>
<dbReference type="GeneID" id="104240932"/>
<dbReference type="PANTHER" id="PTHR31672">
    <property type="entry name" value="BNACNNG10540D PROTEIN"/>
    <property type="match status" value="1"/>
</dbReference>
<dbReference type="RefSeq" id="XP_009794138.1">
    <property type="nucleotide sequence ID" value="XM_009795836.1"/>
</dbReference>
<accession>A0A1U7XT73</accession>
<keyword evidence="2" id="KW-1185">Reference proteome</keyword>